<dbReference type="GO" id="GO:0005634">
    <property type="term" value="C:nucleus"/>
    <property type="evidence" value="ECO:0007669"/>
    <property type="project" value="UniProtKB-SubCell"/>
</dbReference>
<evidence type="ECO:0000256" key="3">
    <source>
        <dbReference type="PROSITE-ProRule" id="PRU00358"/>
    </source>
</evidence>
<dbReference type="GO" id="GO:0000775">
    <property type="term" value="C:chromosome, centromeric region"/>
    <property type="evidence" value="ECO:0007669"/>
    <property type="project" value="UniProtKB-SubCell"/>
</dbReference>
<dbReference type="GO" id="GO:0003690">
    <property type="term" value="F:double-stranded DNA binding"/>
    <property type="evidence" value="ECO:0007669"/>
    <property type="project" value="TreeGrafter"/>
</dbReference>
<evidence type="ECO:0000313" key="5">
    <source>
        <dbReference type="EMBL" id="KAF4375847.1"/>
    </source>
</evidence>
<comment type="caution">
    <text evidence="5">The sequence shown here is derived from an EMBL/GenBank/DDBJ whole genome shotgun (WGS) entry which is preliminary data.</text>
</comment>
<comment type="subcellular location">
    <subcellularLocation>
        <location evidence="1">Chromosome</location>
        <location evidence="1">Centromere</location>
    </subcellularLocation>
    <subcellularLocation>
        <location evidence="3">Nucleus</location>
    </subcellularLocation>
</comment>
<dbReference type="AlphaFoldDB" id="A0A7J6FZ20"/>
<protein>
    <recommendedName>
        <fullName evidence="4">YDG domain-containing protein</fullName>
    </recommendedName>
</protein>
<keyword evidence="2 3" id="KW-0539">Nucleus</keyword>
<evidence type="ECO:0000259" key="4">
    <source>
        <dbReference type="PROSITE" id="PS51015"/>
    </source>
</evidence>
<dbReference type="PANTHER" id="PTHR45660">
    <property type="entry name" value="HISTONE-LYSINE N-METHYLTRANSFERASE SETMAR"/>
    <property type="match status" value="1"/>
</dbReference>
<accession>A0A7J6FZ20</accession>
<dbReference type="EMBL" id="JAATIQ010000160">
    <property type="protein sequence ID" value="KAF4375847.1"/>
    <property type="molecule type" value="Genomic_DNA"/>
</dbReference>
<dbReference type="InterPro" id="IPR036987">
    <property type="entry name" value="SRA-YDG_sf"/>
</dbReference>
<proteinExistence type="predicted"/>
<reference evidence="5 6" key="1">
    <citation type="journal article" date="2020" name="bioRxiv">
        <title>Sequence and annotation of 42 cannabis genomes reveals extensive copy number variation in cannabinoid synthesis and pathogen resistance genes.</title>
        <authorList>
            <person name="Mckernan K.J."/>
            <person name="Helbert Y."/>
            <person name="Kane L.T."/>
            <person name="Ebling H."/>
            <person name="Zhang L."/>
            <person name="Liu B."/>
            <person name="Eaton Z."/>
            <person name="Mclaughlin S."/>
            <person name="Kingan S."/>
            <person name="Baybayan P."/>
            <person name="Concepcion G."/>
            <person name="Jordan M."/>
            <person name="Riva A."/>
            <person name="Barbazuk W."/>
            <person name="Harkins T."/>
        </authorList>
    </citation>
    <scope>NUCLEOTIDE SEQUENCE [LARGE SCALE GENOMIC DNA]</scope>
    <source>
        <strain evidence="6">cv. Jamaican Lion 4</strain>
        <tissue evidence="5">Leaf</tissue>
    </source>
</reference>
<dbReference type="PROSITE" id="PS51015">
    <property type="entry name" value="YDG"/>
    <property type="match status" value="1"/>
</dbReference>
<organism evidence="5 6">
    <name type="scientific">Cannabis sativa</name>
    <name type="common">Hemp</name>
    <name type="synonym">Marijuana</name>
    <dbReference type="NCBI Taxonomy" id="3483"/>
    <lineage>
        <taxon>Eukaryota</taxon>
        <taxon>Viridiplantae</taxon>
        <taxon>Streptophyta</taxon>
        <taxon>Embryophyta</taxon>
        <taxon>Tracheophyta</taxon>
        <taxon>Spermatophyta</taxon>
        <taxon>Magnoliopsida</taxon>
        <taxon>eudicotyledons</taxon>
        <taxon>Gunneridae</taxon>
        <taxon>Pentapetalae</taxon>
        <taxon>rosids</taxon>
        <taxon>fabids</taxon>
        <taxon>Rosales</taxon>
        <taxon>Cannabaceae</taxon>
        <taxon>Cannabis</taxon>
    </lineage>
</organism>
<dbReference type="InterPro" id="IPR003105">
    <property type="entry name" value="SRA_YDG"/>
</dbReference>
<dbReference type="SMART" id="SM00466">
    <property type="entry name" value="SRA"/>
    <property type="match status" value="1"/>
</dbReference>
<dbReference type="Proteomes" id="UP000583929">
    <property type="component" value="Unassembled WGS sequence"/>
</dbReference>
<dbReference type="GO" id="GO:0042054">
    <property type="term" value="F:histone methyltransferase activity"/>
    <property type="evidence" value="ECO:0007669"/>
    <property type="project" value="TreeGrafter"/>
</dbReference>
<name>A0A7J6FZ20_CANSA</name>
<evidence type="ECO:0000256" key="2">
    <source>
        <dbReference type="ARBA" id="ARBA00023242"/>
    </source>
</evidence>
<dbReference type="PANTHER" id="PTHR45660:SF94">
    <property type="entry name" value="HISTONE-LYSINE N-METHYLTRANSFERASE, H3 LYSINE-9 SPECIFIC SUVH4"/>
    <property type="match status" value="1"/>
</dbReference>
<dbReference type="Gene3D" id="2.30.280.10">
    <property type="entry name" value="SRA-YDG"/>
    <property type="match status" value="1"/>
</dbReference>
<gene>
    <name evidence="5" type="ORF">G4B88_026426</name>
</gene>
<feature type="domain" description="YDG" evidence="4">
    <location>
        <begin position="1"/>
        <end position="116"/>
    </location>
</feature>
<dbReference type="SUPFAM" id="SSF88697">
    <property type="entry name" value="PUA domain-like"/>
    <property type="match status" value="1"/>
</dbReference>
<sequence>MYLECALGIKSLHLNLDKFKNYVFTLALAIVLSGQYEDDVDESEDVVYTGEGGNDLLGKKRQIKDQELKHGNLALKNNMEQSIPARVVRGHKFQASYSNKVYTYDEEMAVKWEVEN</sequence>
<evidence type="ECO:0000313" key="6">
    <source>
        <dbReference type="Proteomes" id="UP000583929"/>
    </source>
</evidence>
<dbReference type="Pfam" id="PF02182">
    <property type="entry name" value="SAD_SRA"/>
    <property type="match status" value="1"/>
</dbReference>
<dbReference type="InterPro" id="IPR015947">
    <property type="entry name" value="PUA-like_sf"/>
</dbReference>
<dbReference type="InterPro" id="IPR051357">
    <property type="entry name" value="H3K9_HMTase_SUVAR3-9"/>
</dbReference>
<keyword evidence="6" id="KW-1185">Reference proteome</keyword>
<evidence type="ECO:0000256" key="1">
    <source>
        <dbReference type="ARBA" id="ARBA00004584"/>
    </source>
</evidence>